<proteinExistence type="predicted"/>
<dbReference type="PANTHER" id="PTHR43503">
    <property type="entry name" value="MCG48959-RELATED"/>
    <property type="match status" value="1"/>
</dbReference>
<sequence>MVFGFGGKKTDDKAGADDGPAPITSTPEDEDMYDGAPLQVGDEMPNFTCDSQLGVCTFHEVLDGQFSLLVTFPHDFEAVATTEMGQIAKLQEEFEARNVKLFSLSCDTKMNHRRWIGDVEELQDTKITFPLFADHDGAVSKVLGMVRPGTVGNAAHAIVPAGLTIIIDMDKRIRFISQYPATTGRNFYEILRVIDTLQLTLFHAVATPANWMQGEDVFVRNDISTTAAGSMFPKGFMAIKEWFRITPQPDTKT</sequence>
<gene>
    <name evidence="4" type="ORF">TeGR_g12977</name>
</gene>
<evidence type="ECO:0000313" key="5">
    <source>
        <dbReference type="Proteomes" id="UP001165060"/>
    </source>
</evidence>
<dbReference type="InterPro" id="IPR036249">
    <property type="entry name" value="Thioredoxin-like_sf"/>
</dbReference>
<evidence type="ECO:0000313" key="4">
    <source>
        <dbReference type="EMBL" id="GMI40887.1"/>
    </source>
</evidence>
<keyword evidence="5" id="KW-1185">Reference proteome</keyword>
<dbReference type="PANTHER" id="PTHR43503:SF4">
    <property type="entry name" value="PEROXIREDOXIN-6"/>
    <property type="match status" value="1"/>
</dbReference>
<dbReference type="SUPFAM" id="SSF52833">
    <property type="entry name" value="Thioredoxin-like"/>
    <property type="match status" value="1"/>
</dbReference>
<dbReference type="EMBL" id="BRYB01002185">
    <property type="protein sequence ID" value="GMI40887.1"/>
    <property type="molecule type" value="Genomic_DNA"/>
</dbReference>
<dbReference type="Gene3D" id="3.30.1020.10">
    <property type="entry name" value="Antioxidant, Horf6, Chain A, domain2"/>
    <property type="match status" value="1"/>
</dbReference>
<dbReference type="PROSITE" id="PS51352">
    <property type="entry name" value="THIOREDOXIN_2"/>
    <property type="match status" value="1"/>
</dbReference>
<dbReference type="Pfam" id="PF10417">
    <property type="entry name" value="1-cysPrx_C"/>
    <property type="match status" value="1"/>
</dbReference>
<evidence type="ECO:0000259" key="3">
    <source>
        <dbReference type="PROSITE" id="PS51352"/>
    </source>
</evidence>
<dbReference type="InterPro" id="IPR019479">
    <property type="entry name" value="Peroxiredoxin_C"/>
</dbReference>
<keyword evidence="1" id="KW-0560">Oxidoreductase</keyword>
<reference evidence="4 5" key="1">
    <citation type="journal article" date="2023" name="Commun. Biol.">
        <title>Genome analysis of Parmales, the sister group of diatoms, reveals the evolutionary specialization of diatoms from phago-mixotrophs to photoautotrophs.</title>
        <authorList>
            <person name="Ban H."/>
            <person name="Sato S."/>
            <person name="Yoshikawa S."/>
            <person name="Yamada K."/>
            <person name="Nakamura Y."/>
            <person name="Ichinomiya M."/>
            <person name="Sato N."/>
            <person name="Blanc-Mathieu R."/>
            <person name="Endo H."/>
            <person name="Kuwata A."/>
            <person name="Ogata H."/>
        </authorList>
    </citation>
    <scope>NUCLEOTIDE SEQUENCE [LARGE SCALE GENOMIC DNA]</scope>
</reference>
<evidence type="ECO:0000256" key="2">
    <source>
        <dbReference type="SAM" id="MobiDB-lite"/>
    </source>
</evidence>
<accession>A0ABQ6N6J2</accession>
<dbReference type="Gene3D" id="3.40.30.10">
    <property type="entry name" value="Glutaredoxin"/>
    <property type="match status" value="1"/>
</dbReference>
<protein>
    <recommendedName>
        <fullName evidence="3">Thioredoxin domain-containing protein</fullName>
    </recommendedName>
</protein>
<organism evidence="4 5">
    <name type="scientific">Tetraparma gracilis</name>
    <dbReference type="NCBI Taxonomy" id="2962635"/>
    <lineage>
        <taxon>Eukaryota</taxon>
        <taxon>Sar</taxon>
        <taxon>Stramenopiles</taxon>
        <taxon>Ochrophyta</taxon>
        <taxon>Bolidophyceae</taxon>
        <taxon>Parmales</taxon>
        <taxon>Triparmaceae</taxon>
        <taxon>Tetraparma</taxon>
    </lineage>
</organism>
<feature type="domain" description="Thioredoxin" evidence="3">
    <location>
        <begin position="38"/>
        <end position="199"/>
    </location>
</feature>
<comment type="caution">
    <text evidence="4">The sequence shown here is derived from an EMBL/GenBank/DDBJ whole genome shotgun (WGS) entry which is preliminary data.</text>
</comment>
<name>A0ABQ6N6J2_9STRA</name>
<feature type="region of interest" description="Disordered" evidence="2">
    <location>
        <begin position="1"/>
        <end position="39"/>
    </location>
</feature>
<dbReference type="InterPro" id="IPR013766">
    <property type="entry name" value="Thioredoxin_domain"/>
</dbReference>
<dbReference type="InterPro" id="IPR000866">
    <property type="entry name" value="AhpC/TSA"/>
</dbReference>
<dbReference type="Proteomes" id="UP001165060">
    <property type="component" value="Unassembled WGS sequence"/>
</dbReference>
<evidence type="ECO:0000256" key="1">
    <source>
        <dbReference type="ARBA" id="ARBA00023002"/>
    </source>
</evidence>
<dbReference type="Pfam" id="PF00578">
    <property type="entry name" value="AhpC-TSA"/>
    <property type="match status" value="1"/>
</dbReference>